<dbReference type="GeneID" id="72470099"/>
<dbReference type="AlphaFoldDB" id="A0AAW7YWH2"/>
<comment type="caution">
    <text evidence="2">The sequence shown here is derived from an EMBL/GenBank/DDBJ whole genome shotgun (WGS) entry which is preliminary data.</text>
</comment>
<keyword evidence="1" id="KW-0812">Transmembrane</keyword>
<accession>A0AAW7YWH2</accession>
<feature type="transmembrane region" description="Helical" evidence="1">
    <location>
        <begin position="77"/>
        <end position="100"/>
    </location>
</feature>
<feature type="transmembrane region" description="Helical" evidence="1">
    <location>
        <begin position="7"/>
        <end position="23"/>
    </location>
</feature>
<sequence>MSKSKLYFYITLLLLAISFFFNTNNPFLNNVLGSFVKLIIACSVINVIVLIISIIFADKSIKHSRDKQGWIRIGSKLLPFIILIVIIIHIVSSLNTYGFLS</sequence>
<protein>
    <submittedName>
        <fullName evidence="2">Uncharacterized protein</fullName>
    </submittedName>
</protein>
<evidence type="ECO:0000313" key="2">
    <source>
        <dbReference type="EMBL" id="MDO6574568.1"/>
    </source>
</evidence>
<feature type="transmembrane region" description="Helical" evidence="1">
    <location>
        <begin position="35"/>
        <end position="56"/>
    </location>
</feature>
<dbReference type="RefSeq" id="WP_017638160.1">
    <property type="nucleotide sequence ID" value="NZ_JAUOQO010000009.1"/>
</dbReference>
<dbReference type="Proteomes" id="UP001170310">
    <property type="component" value="Unassembled WGS sequence"/>
</dbReference>
<evidence type="ECO:0000313" key="3">
    <source>
        <dbReference type="Proteomes" id="UP001170310"/>
    </source>
</evidence>
<gene>
    <name evidence="2" type="ORF">Q4528_10490</name>
</gene>
<keyword evidence="1" id="KW-1133">Transmembrane helix</keyword>
<proteinExistence type="predicted"/>
<name>A0AAW7YWH2_9STAP</name>
<dbReference type="EMBL" id="JAUOQO010000009">
    <property type="protein sequence ID" value="MDO6574568.1"/>
    <property type="molecule type" value="Genomic_DNA"/>
</dbReference>
<keyword evidence="3" id="KW-1185">Reference proteome</keyword>
<keyword evidence="1" id="KW-0472">Membrane</keyword>
<organism evidence="2 3">
    <name type="scientific">Staphylococcus pasteuri_A</name>
    <dbReference type="NCBI Taxonomy" id="3062664"/>
    <lineage>
        <taxon>Bacteria</taxon>
        <taxon>Bacillati</taxon>
        <taxon>Bacillota</taxon>
        <taxon>Bacilli</taxon>
        <taxon>Bacillales</taxon>
        <taxon>Staphylococcaceae</taxon>
        <taxon>Staphylococcus</taxon>
    </lineage>
</organism>
<evidence type="ECO:0000256" key="1">
    <source>
        <dbReference type="SAM" id="Phobius"/>
    </source>
</evidence>
<reference evidence="2" key="1">
    <citation type="submission" date="2023-07" db="EMBL/GenBank/DDBJ databases">
        <title>Genome content predicts the carbon catabolic preferences of heterotrophic bacteria.</title>
        <authorList>
            <person name="Gralka M."/>
        </authorList>
    </citation>
    <scope>NUCLEOTIDE SEQUENCE</scope>
    <source>
        <strain evidence="2">E2R20</strain>
    </source>
</reference>